<dbReference type="InterPro" id="IPR036640">
    <property type="entry name" value="ABC1_TM_sf"/>
</dbReference>
<reference evidence="5" key="1">
    <citation type="submission" date="2021-02" db="EMBL/GenBank/DDBJ databases">
        <authorList>
            <person name="Nowell W R."/>
        </authorList>
    </citation>
    <scope>NUCLEOTIDE SEQUENCE</scope>
</reference>
<dbReference type="Proteomes" id="UP000681967">
    <property type="component" value="Unassembled WGS sequence"/>
</dbReference>
<gene>
    <name evidence="6" type="ORF">BYL167_LOCUS48756</name>
    <name evidence="5" type="ORF">CJN711_LOCUS11241</name>
</gene>
<proteinExistence type="predicted"/>
<dbReference type="Proteomes" id="UP000663855">
    <property type="component" value="Unassembled WGS sequence"/>
</dbReference>
<sequence>MQETQTLLSTKRRSLDHGIVSKVNRTVANLFAKQRRYSEHVSDKYEPFDDHVENDLDDSSIGYFQLFRYADWIDILLILTGCFFSALVCACFITSMVIFAKLTGTLIENVFTENCDAQQKNVPIAETSNIQCPLGININSSNYDRFERFCHNVSTNSSHIFIADVSTFRVNAIHQVTWLFGKVFECNIEVTSINERTTWSEEIDEIVNLSYIIV</sequence>
<evidence type="ECO:0000256" key="2">
    <source>
        <dbReference type="ARBA" id="ARBA00022989"/>
    </source>
</evidence>
<evidence type="ECO:0000256" key="1">
    <source>
        <dbReference type="ARBA" id="ARBA00022692"/>
    </source>
</evidence>
<keyword evidence="2 4" id="KW-1133">Transmembrane helix</keyword>
<evidence type="ECO:0000256" key="4">
    <source>
        <dbReference type="SAM" id="Phobius"/>
    </source>
</evidence>
<dbReference type="GO" id="GO:0016020">
    <property type="term" value="C:membrane"/>
    <property type="evidence" value="ECO:0007669"/>
    <property type="project" value="InterPro"/>
</dbReference>
<keyword evidence="3 4" id="KW-0472">Membrane</keyword>
<name>A0A814V8Q3_9BILA</name>
<evidence type="ECO:0000313" key="5">
    <source>
        <dbReference type="EMBL" id="CAF1185687.1"/>
    </source>
</evidence>
<evidence type="ECO:0000313" key="6">
    <source>
        <dbReference type="EMBL" id="CAF4815645.1"/>
    </source>
</evidence>
<dbReference type="Gene3D" id="1.20.1560.10">
    <property type="entry name" value="ABC transporter type 1, transmembrane domain"/>
    <property type="match status" value="1"/>
</dbReference>
<dbReference type="GO" id="GO:0005524">
    <property type="term" value="F:ATP binding"/>
    <property type="evidence" value="ECO:0007669"/>
    <property type="project" value="InterPro"/>
</dbReference>
<evidence type="ECO:0000256" key="3">
    <source>
        <dbReference type="ARBA" id="ARBA00023136"/>
    </source>
</evidence>
<protein>
    <submittedName>
        <fullName evidence="5">Uncharacterized protein</fullName>
    </submittedName>
</protein>
<organism evidence="5 7">
    <name type="scientific">Rotaria magnacalcarata</name>
    <dbReference type="NCBI Taxonomy" id="392030"/>
    <lineage>
        <taxon>Eukaryota</taxon>
        <taxon>Metazoa</taxon>
        <taxon>Spiralia</taxon>
        <taxon>Gnathifera</taxon>
        <taxon>Rotifera</taxon>
        <taxon>Eurotatoria</taxon>
        <taxon>Bdelloidea</taxon>
        <taxon>Philodinida</taxon>
        <taxon>Philodinidae</taxon>
        <taxon>Rotaria</taxon>
    </lineage>
</organism>
<evidence type="ECO:0000313" key="7">
    <source>
        <dbReference type="Proteomes" id="UP000663855"/>
    </source>
</evidence>
<feature type="transmembrane region" description="Helical" evidence="4">
    <location>
        <begin position="75"/>
        <end position="99"/>
    </location>
</feature>
<dbReference type="AlphaFoldDB" id="A0A814V8Q3"/>
<dbReference type="EMBL" id="CAJNOV010004754">
    <property type="protein sequence ID" value="CAF1185687.1"/>
    <property type="molecule type" value="Genomic_DNA"/>
</dbReference>
<dbReference type="EMBL" id="CAJOBH010143386">
    <property type="protein sequence ID" value="CAF4815645.1"/>
    <property type="molecule type" value="Genomic_DNA"/>
</dbReference>
<accession>A0A814V8Q3</accession>
<keyword evidence="1 4" id="KW-0812">Transmembrane</keyword>
<comment type="caution">
    <text evidence="5">The sequence shown here is derived from an EMBL/GenBank/DDBJ whole genome shotgun (WGS) entry which is preliminary data.</text>
</comment>